<dbReference type="Gene3D" id="3.40.190.150">
    <property type="entry name" value="Bordetella uptake gene, domain 1"/>
    <property type="match status" value="1"/>
</dbReference>
<proteinExistence type="inferred from homology"/>
<reference evidence="3 4" key="1">
    <citation type="journal article" date="2017" name="Int. J. Syst. Evol. Microbiol.">
        <title>Ramlibacter monticola sp. nov., isolated from forest soil.</title>
        <authorList>
            <person name="Chaudhary D.K."/>
            <person name="Kim J."/>
        </authorList>
    </citation>
    <scope>NUCLEOTIDE SEQUENCE [LARGE SCALE GENOMIC DNA]</scope>
    <source>
        <strain evidence="3 4">KACC 19175</strain>
    </source>
</reference>
<feature type="chain" id="PRO_5036680853" evidence="2">
    <location>
        <begin position="25"/>
        <end position="320"/>
    </location>
</feature>
<name>A0A936Z4E2_9BURK</name>
<accession>A0A936Z4E2</accession>
<evidence type="ECO:0000313" key="4">
    <source>
        <dbReference type="Proteomes" id="UP000599109"/>
    </source>
</evidence>
<dbReference type="InterPro" id="IPR005064">
    <property type="entry name" value="BUG"/>
</dbReference>
<feature type="signal peptide" evidence="2">
    <location>
        <begin position="1"/>
        <end position="24"/>
    </location>
</feature>
<sequence length="320" mass="33773">MKLMKMVAGAVAAAAVMTTGSALAQQYPDRPIKVVVTTVPGPLDAFARAVVNQMSQRLKQPMVVENKPGAGGNVGTDFVAKAPADGYTLLFALDSTFTVNPSLYEKMPFDVNKDFAVIGVPVTYSQMLAVGPNVKANNLAEFLKLAKSSKMAYASGGNGSPSHLTMAAFLGTTGTEMVHVPYKGTGASVVDVMSGQVDSVFAVTSGIWPQAKAGKLKALAVSGSQRSASAPDVPTVAELGYPQFNATFAYVVAVPANTPKEIQHLLARELAAAMKTPEVMEFNRTADYAATDLNPEASAAWLRDTRKRWNQVVVQAKITN</sequence>
<dbReference type="PIRSF" id="PIRSF017082">
    <property type="entry name" value="YflP"/>
    <property type="match status" value="1"/>
</dbReference>
<gene>
    <name evidence="3" type="ORF">JJ685_19750</name>
</gene>
<evidence type="ECO:0000256" key="1">
    <source>
        <dbReference type="ARBA" id="ARBA00006987"/>
    </source>
</evidence>
<dbReference type="AlphaFoldDB" id="A0A936Z4E2"/>
<dbReference type="Gene3D" id="3.40.190.10">
    <property type="entry name" value="Periplasmic binding protein-like II"/>
    <property type="match status" value="1"/>
</dbReference>
<evidence type="ECO:0000256" key="2">
    <source>
        <dbReference type="SAM" id="SignalP"/>
    </source>
</evidence>
<dbReference type="Proteomes" id="UP000599109">
    <property type="component" value="Unassembled WGS sequence"/>
</dbReference>
<comment type="caution">
    <text evidence="3">The sequence shown here is derived from an EMBL/GenBank/DDBJ whole genome shotgun (WGS) entry which is preliminary data.</text>
</comment>
<keyword evidence="2" id="KW-0732">Signal</keyword>
<protein>
    <submittedName>
        <fullName evidence="3">Tripartite tricarboxylate transporter substrate binding protein</fullName>
    </submittedName>
</protein>
<dbReference type="PANTHER" id="PTHR42928:SF5">
    <property type="entry name" value="BLR1237 PROTEIN"/>
    <property type="match status" value="1"/>
</dbReference>
<evidence type="ECO:0000313" key="3">
    <source>
        <dbReference type="EMBL" id="MBL0393382.1"/>
    </source>
</evidence>
<comment type="similarity">
    <text evidence="1">Belongs to the UPF0065 (bug) family.</text>
</comment>
<dbReference type="Pfam" id="PF03401">
    <property type="entry name" value="TctC"/>
    <property type="match status" value="1"/>
</dbReference>
<organism evidence="3 4">
    <name type="scientific">Ramlibacter monticola</name>
    <dbReference type="NCBI Taxonomy" id="1926872"/>
    <lineage>
        <taxon>Bacteria</taxon>
        <taxon>Pseudomonadati</taxon>
        <taxon>Pseudomonadota</taxon>
        <taxon>Betaproteobacteria</taxon>
        <taxon>Burkholderiales</taxon>
        <taxon>Comamonadaceae</taxon>
        <taxon>Ramlibacter</taxon>
    </lineage>
</organism>
<dbReference type="EMBL" id="JAEQNE010000005">
    <property type="protein sequence ID" value="MBL0393382.1"/>
    <property type="molecule type" value="Genomic_DNA"/>
</dbReference>
<keyword evidence="4" id="KW-1185">Reference proteome</keyword>
<dbReference type="CDD" id="cd07012">
    <property type="entry name" value="PBP2_Bug_TTT"/>
    <property type="match status" value="1"/>
</dbReference>
<dbReference type="SUPFAM" id="SSF53850">
    <property type="entry name" value="Periplasmic binding protein-like II"/>
    <property type="match status" value="1"/>
</dbReference>
<dbReference type="PANTHER" id="PTHR42928">
    <property type="entry name" value="TRICARBOXYLATE-BINDING PROTEIN"/>
    <property type="match status" value="1"/>
</dbReference>
<dbReference type="InterPro" id="IPR042100">
    <property type="entry name" value="Bug_dom1"/>
</dbReference>